<dbReference type="AlphaFoldDB" id="A0A1Y1CH94"/>
<evidence type="ECO:0008006" key="3">
    <source>
        <dbReference type="Google" id="ProtNLM"/>
    </source>
</evidence>
<keyword evidence="2" id="KW-1185">Reference proteome</keyword>
<protein>
    <recommendedName>
        <fullName evidence="3">Porin</fullName>
    </recommendedName>
</protein>
<sequence length="387" mass="44200">MKKSALILLFFLPILSYSQERKWNLDGYVKDLYMFYHPEQAPIGPKLPNFHSNTIHNRLNFNWFATDKINFTAGMRNRLIMGNIVSDIPNYRSTVDTDKGYADLSWISAYSDKWFLHSIVDRAYMDYTEGDWQFRIGRQRINWGISKVWNPNDVFNSFSYFDFDYEERPGSDAINIRHYLGVTSSMELVFKMADNSSEMALAAMYRFSKWNYDFQLLSGWVGDDYMLGGGWSGDIMGGGFRGEISYFSPRSTHNNSKEATAASLSYDYTLQNSLSLSIEGLFNSKGSTKDALGSNVIFDQNLSAKMLSRAKYSIFGQAALPVTPLFSASFSTIINPSDHSYYLNPTFSYSLSENIELMLTTQLFFGKDGSEFGDIGQVAFGRLRWSF</sequence>
<evidence type="ECO:0000313" key="1">
    <source>
        <dbReference type="EMBL" id="BAX79748.1"/>
    </source>
</evidence>
<dbReference type="EMBL" id="AP018042">
    <property type="protein sequence ID" value="BAX79748.1"/>
    <property type="molecule type" value="Genomic_DNA"/>
</dbReference>
<dbReference type="KEGG" id="mbas:ALGA_1364"/>
<evidence type="ECO:0000313" key="2">
    <source>
        <dbReference type="Proteomes" id="UP000218267"/>
    </source>
</evidence>
<dbReference type="SUPFAM" id="SSF56935">
    <property type="entry name" value="Porins"/>
    <property type="match status" value="1"/>
</dbReference>
<dbReference type="Proteomes" id="UP000218267">
    <property type="component" value="Chromosome"/>
</dbReference>
<proteinExistence type="predicted"/>
<dbReference type="OrthoDB" id="5383458at2"/>
<dbReference type="RefSeq" id="WP_096428635.1">
    <property type="nucleotide sequence ID" value="NZ_AP018042.1"/>
</dbReference>
<organism evidence="1 2">
    <name type="scientific">Labilibaculum antarcticum</name>
    <dbReference type="NCBI Taxonomy" id="1717717"/>
    <lineage>
        <taxon>Bacteria</taxon>
        <taxon>Pseudomonadati</taxon>
        <taxon>Bacteroidota</taxon>
        <taxon>Bacteroidia</taxon>
        <taxon>Marinilabiliales</taxon>
        <taxon>Marinifilaceae</taxon>
        <taxon>Labilibaculum</taxon>
    </lineage>
</organism>
<reference evidence="2" key="2">
    <citation type="journal article" date="2020" name="Antonie Van Leeuwenhoek">
        <title>Labilibaculum antarcticum sp. nov., a novel facultative anaerobic, psychrotorelant bacterium isolated from marine sediment of Antarctica.</title>
        <authorList>
            <person name="Watanabe M."/>
            <person name="Kojima H."/>
            <person name="Fukui M."/>
        </authorList>
    </citation>
    <scope>NUCLEOTIDE SEQUENCE [LARGE SCALE GENOMIC DNA]</scope>
    <source>
        <strain evidence="2">SPP2</strain>
    </source>
</reference>
<gene>
    <name evidence="1" type="ORF">ALGA_1364</name>
</gene>
<accession>A0A1Y1CH94</accession>
<reference evidence="1 2" key="1">
    <citation type="journal article" date="2018" name="Mar. Genomics">
        <title>Complete genome sequence of Marinifilaceae bacterium strain SPP2, isolated from the Antarctic marine sediment.</title>
        <authorList>
            <person name="Watanabe M."/>
            <person name="Kojima H."/>
            <person name="Fukui M."/>
        </authorList>
    </citation>
    <scope>NUCLEOTIDE SEQUENCE [LARGE SCALE GENOMIC DNA]</scope>
    <source>
        <strain evidence="1 2">SPP2</strain>
    </source>
</reference>
<name>A0A1Y1CH94_9BACT</name>